<name>A0A0R1SG67_9LACO</name>
<evidence type="ECO:0000313" key="3">
    <source>
        <dbReference type="EMBL" id="KRL68295.1"/>
    </source>
</evidence>
<dbReference type="AlphaFoldDB" id="A0A0R1SG67"/>
<dbReference type="InterPro" id="IPR007168">
    <property type="entry name" value="Phageshock_PspC_N"/>
</dbReference>
<dbReference type="Proteomes" id="UP000051647">
    <property type="component" value="Unassembled WGS sequence"/>
</dbReference>
<reference evidence="3 4" key="1">
    <citation type="journal article" date="2015" name="Genome Announc.">
        <title>Expanding the biotechnology potential of lactobacilli through comparative genomics of 213 strains and associated genera.</title>
        <authorList>
            <person name="Sun Z."/>
            <person name="Harris H.M."/>
            <person name="McCann A."/>
            <person name="Guo C."/>
            <person name="Argimon S."/>
            <person name="Zhang W."/>
            <person name="Yang X."/>
            <person name="Jeffery I.B."/>
            <person name="Cooney J.C."/>
            <person name="Kagawa T.F."/>
            <person name="Liu W."/>
            <person name="Song Y."/>
            <person name="Salvetti E."/>
            <person name="Wrobel A."/>
            <person name="Rasinkangas P."/>
            <person name="Parkhill J."/>
            <person name="Rea M.C."/>
            <person name="O'Sullivan O."/>
            <person name="Ritari J."/>
            <person name="Douillard F.P."/>
            <person name="Paul Ross R."/>
            <person name="Yang R."/>
            <person name="Briner A.E."/>
            <person name="Felis G.E."/>
            <person name="de Vos W.M."/>
            <person name="Barrangou R."/>
            <person name="Klaenhammer T.R."/>
            <person name="Caufield P.W."/>
            <person name="Cui Y."/>
            <person name="Zhang H."/>
            <person name="O'Toole P.W."/>
        </authorList>
    </citation>
    <scope>NUCLEOTIDE SEQUENCE [LARGE SCALE GENOMIC DNA]</scope>
    <source>
        <strain evidence="3 4">DSM 14857</strain>
    </source>
</reference>
<keyword evidence="4" id="KW-1185">Reference proteome</keyword>
<accession>A0A0R1SG67</accession>
<keyword evidence="1" id="KW-1133">Transmembrane helix</keyword>
<comment type="caution">
    <text evidence="3">The sequence shown here is derived from an EMBL/GenBank/DDBJ whole genome shotgun (WGS) entry which is preliminary data.</text>
</comment>
<proteinExistence type="predicted"/>
<evidence type="ECO:0000259" key="2">
    <source>
        <dbReference type="Pfam" id="PF04024"/>
    </source>
</evidence>
<evidence type="ECO:0000256" key="1">
    <source>
        <dbReference type="SAM" id="Phobius"/>
    </source>
</evidence>
<dbReference type="STRING" id="1423815.FC27_GL001037"/>
<dbReference type="EMBL" id="AZFA01000002">
    <property type="protein sequence ID" value="KRL68295.1"/>
    <property type="molecule type" value="Genomic_DNA"/>
</dbReference>
<dbReference type="PATRIC" id="fig|1423815.3.peg.1057"/>
<gene>
    <name evidence="3" type="ORF">FC27_GL001037</name>
</gene>
<evidence type="ECO:0000313" key="4">
    <source>
        <dbReference type="Proteomes" id="UP000051647"/>
    </source>
</evidence>
<feature type="domain" description="Phage shock protein PspC N-terminal" evidence="2">
    <location>
        <begin position="2"/>
        <end position="47"/>
    </location>
</feature>
<keyword evidence="1" id="KW-0472">Membrane</keyword>
<feature type="transmembrane region" description="Helical" evidence="1">
    <location>
        <begin position="21"/>
        <end position="46"/>
    </location>
</feature>
<organism evidence="3 4">
    <name type="scientific">Companilactobacillus versmoldensis DSM 14857 = KCTC 3814</name>
    <dbReference type="NCBI Taxonomy" id="1423815"/>
    <lineage>
        <taxon>Bacteria</taxon>
        <taxon>Bacillati</taxon>
        <taxon>Bacillota</taxon>
        <taxon>Bacilli</taxon>
        <taxon>Lactobacillales</taxon>
        <taxon>Lactobacillaceae</taxon>
        <taxon>Companilactobacillus</taxon>
    </lineage>
</organism>
<protein>
    <recommendedName>
        <fullName evidence="2">Phage shock protein PspC N-terminal domain-containing protein</fullName>
    </recommendedName>
</protein>
<dbReference type="Pfam" id="PF04024">
    <property type="entry name" value="PspC"/>
    <property type="match status" value="1"/>
</dbReference>
<sequence>MAGVIGGLAEHFDWNVALARIIWIVVTIGLFTTGIGVIVYLFFWLLMLNPDNKGGSNDAHSRKEIEQ</sequence>
<keyword evidence="1" id="KW-0812">Transmembrane</keyword>